<gene>
    <name evidence="9" type="primary">pilW</name>
    <name evidence="9" type="ORF">N8M53_09900</name>
</gene>
<organism evidence="9 10">
    <name type="scientific">Salinivibrio kushneri</name>
    <dbReference type="NCBI Taxonomy" id="1908198"/>
    <lineage>
        <taxon>Bacteria</taxon>
        <taxon>Pseudomonadati</taxon>
        <taxon>Pseudomonadota</taxon>
        <taxon>Gammaproteobacteria</taxon>
        <taxon>Vibrionales</taxon>
        <taxon>Vibrionaceae</taxon>
        <taxon>Salinivibrio</taxon>
    </lineage>
</organism>
<accession>A0AA47LQ86</accession>
<dbReference type="SUPFAM" id="SSF81901">
    <property type="entry name" value="HCP-like"/>
    <property type="match status" value="1"/>
</dbReference>
<feature type="repeat" description="TPR" evidence="8">
    <location>
        <begin position="35"/>
        <end position="68"/>
    </location>
</feature>
<evidence type="ECO:0000313" key="10">
    <source>
        <dbReference type="Proteomes" id="UP001164748"/>
    </source>
</evidence>
<evidence type="ECO:0000256" key="1">
    <source>
        <dbReference type="ARBA" id="ARBA00004167"/>
    </source>
</evidence>
<dbReference type="GO" id="GO:0030943">
    <property type="term" value="F:mitochondrion targeting sequence binding"/>
    <property type="evidence" value="ECO:0007669"/>
    <property type="project" value="TreeGrafter"/>
</dbReference>
<keyword evidence="4 8" id="KW-0802">TPR repeat</keyword>
<evidence type="ECO:0000256" key="8">
    <source>
        <dbReference type="PROSITE-ProRule" id="PRU00339"/>
    </source>
</evidence>
<keyword evidence="3" id="KW-0677">Repeat</keyword>
<keyword evidence="2" id="KW-0812">Transmembrane</keyword>
<keyword evidence="5" id="KW-1133">Transmembrane helix</keyword>
<protein>
    <submittedName>
        <fullName evidence="9">Type IV pilus biogenesis/stability protein PilW</fullName>
    </submittedName>
</protein>
<dbReference type="PROSITE" id="PS51257">
    <property type="entry name" value="PROKAR_LIPOPROTEIN"/>
    <property type="match status" value="1"/>
</dbReference>
<dbReference type="SMART" id="SM00028">
    <property type="entry name" value="TPR"/>
    <property type="match status" value="3"/>
</dbReference>
<dbReference type="NCBIfam" id="TIGR02521">
    <property type="entry name" value="type_IV_pilW"/>
    <property type="match status" value="1"/>
</dbReference>
<dbReference type="PANTHER" id="PTHR46208:SF1">
    <property type="entry name" value="MITOCHONDRIAL IMPORT RECEPTOR SUBUNIT TOM70"/>
    <property type="match status" value="1"/>
</dbReference>
<evidence type="ECO:0000256" key="4">
    <source>
        <dbReference type="ARBA" id="ARBA00022803"/>
    </source>
</evidence>
<keyword evidence="6" id="KW-0472">Membrane</keyword>
<dbReference type="GO" id="GO:0030150">
    <property type="term" value="P:protein import into mitochondrial matrix"/>
    <property type="evidence" value="ECO:0007669"/>
    <property type="project" value="TreeGrafter"/>
</dbReference>
<dbReference type="Pfam" id="PF13432">
    <property type="entry name" value="TPR_16"/>
    <property type="match status" value="1"/>
</dbReference>
<comment type="similarity">
    <text evidence="7">Belongs to the Tom70 family.</text>
</comment>
<evidence type="ECO:0000256" key="2">
    <source>
        <dbReference type="ARBA" id="ARBA00022692"/>
    </source>
</evidence>
<dbReference type="PROSITE" id="PS50005">
    <property type="entry name" value="TPR"/>
    <property type="match status" value="1"/>
</dbReference>
<dbReference type="Pfam" id="PF14559">
    <property type="entry name" value="TPR_19"/>
    <property type="match status" value="1"/>
</dbReference>
<dbReference type="Gene3D" id="1.25.40.10">
    <property type="entry name" value="Tetratricopeptide repeat domain"/>
    <property type="match status" value="1"/>
</dbReference>
<dbReference type="InterPro" id="IPR011990">
    <property type="entry name" value="TPR-like_helical_dom_sf"/>
</dbReference>
<dbReference type="RefSeq" id="WP_269578661.1">
    <property type="nucleotide sequence ID" value="NZ_CP114588.1"/>
</dbReference>
<comment type="subcellular location">
    <subcellularLocation>
        <location evidence="1">Membrane</location>
        <topology evidence="1">Single-pass membrane protein</topology>
    </subcellularLocation>
</comment>
<dbReference type="GO" id="GO:0008320">
    <property type="term" value="F:protein transmembrane transporter activity"/>
    <property type="evidence" value="ECO:0007669"/>
    <property type="project" value="TreeGrafter"/>
</dbReference>
<evidence type="ECO:0000256" key="7">
    <source>
        <dbReference type="ARBA" id="ARBA00038030"/>
    </source>
</evidence>
<dbReference type="PANTHER" id="PTHR46208">
    <property type="entry name" value="MITOCHONDRIAL IMPORT RECEPTOR SUBUNIT TOM70"/>
    <property type="match status" value="1"/>
</dbReference>
<evidence type="ECO:0000313" key="9">
    <source>
        <dbReference type="EMBL" id="WBA08133.1"/>
    </source>
</evidence>
<evidence type="ECO:0000256" key="6">
    <source>
        <dbReference type="ARBA" id="ARBA00023136"/>
    </source>
</evidence>
<dbReference type="GO" id="GO:0016020">
    <property type="term" value="C:membrane"/>
    <property type="evidence" value="ECO:0007669"/>
    <property type="project" value="UniProtKB-SubCell"/>
</dbReference>
<name>A0AA47LQ86_9GAMM</name>
<dbReference type="EMBL" id="CP114588">
    <property type="protein sequence ID" value="WBA08133.1"/>
    <property type="molecule type" value="Genomic_DNA"/>
</dbReference>
<evidence type="ECO:0000256" key="3">
    <source>
        <dbReference type="ARBA" id="ARBA00022737"/>
    </source>
</evidence>
<reference evidence="9" key="1">
    <citation type="submission" date="2022-09" db="EMBL/GenBank/DDBJ databases">
        <authorList>
            <person name="Li Z.-J."/>
        </authorList>
    </citation>
    <scope>NUCLEOTIDE SEQUENCE</scope>
    <source>
        <strain evidence="9">TGB11</strain>
    </source>
</reference>
<proteinExistence type="inferred from homology"/>
<dbReference type="AlphaFoldDB" id="A0AA47LQ86"/>
<evidence type="ECO:0000256" key="5">
    <source>
        <dbReference type="ARBA" id="ARBA00022989"/>
    </source>
</evidence>
<dbReference type="InterPro" id="IPR019734">
    <property type="entry name" value="TPR_rpt"/>
</dbReference>
<dbReference type="Proteomes" id="UP001164748">
    <property type="component" value="Chromosome"/>
</dbReference>
<dbReference type="InterPro" id="IPR013360">
    <property type="entry name" value="Pilus_4_PilW"/>
</dbReference>
<sequence>MTKTVWVLGMLMALAGCSSSGSQHNEPKFDKIQAAEARIALGLGYLNSDRYQQAQQNLQQARQYAPNYYRTSLSMAYYQQRVGENDKADRLYQKALAQASEKGDVYNNYGVFLCEQQRFAAANDAFLQAVVQPYYHRVSDSYENAAFCQLKAGHVERAKALFSKAADHDPLNVRAGLQLAKLEIDTGQVAEAVARIKRLHQRVGVQPAGLLLLVKAYQQQGYTERAAHDAQRLAQRFPESKEYQLYLANEY</sequence>